<dbReference type="Proteomes" id="UP000813824">
    <property type="component" value="Unassembled WGS sequence"/>
</dbReference>
<accession>A0A8K0UVI0</accession>
<evidence type="ECO:0000313" key="3">
    <source>
        <dbReference type="Proteomes" id="UP000813824"/>
    </source>
</evidence>
<sequence length="276" mass="30440">MSNNNIQRSTKRMNMAWRKPVPQFVPSRPTSMISMASGFSPFAAVGTKTKRYPPLPPDWREHIEQVGPAEVHDRDAVQIAELVENGTVGVVEAVVVTSGGDEALTGHELQVQLPQPTKTRSTRSAGASVTSRDSNSTRSGRKHRHQTYHPPTPPTASHASKLPRTEMFGSRSRASLTNLNVIYPDLPTYGRTPNIYPVSFDPTATMTATMTMMGSRDDFHSMSQSNRTPKSGCLVLGNRRGCRPSLWRRAKHLGGSVRLLFIRLFGFTRPPGAVTY</sequence>
<dbReference type="OrthoDB" id="3257491at2759"/>
<dbReference type="AlphaFoldDB" id="A0A8K0UVI0"/>
<gene>
    <name evidence="2" type="ORF">BXZ70DRAFT_400790</name>
</gene>
<feature type="compositionally biased region" description="Polar residues" evidence="1">
    <location>
        <begin position="112"/>
        <end position="138"/>
    </location>
</feature>
<dbReference type="EMBL" id="JAEVFJ010000003">
    <property type="protein sequence ID" value="KAH8105886.1"/>
    <property type="molecule type" value="Genomic_DNA"/>
</dbReference>
<evidence type="ECO:0000313" key="2">
    <source>
        <dbReference type="EMBL" id="KAH8105886.1"/>
    </source>
</evidence>
<protein>
    <submittedName>
        <fullName evidence="2">Uncharacterized protein</fullName>
    </submittedName>
</protein>
<name>A0A8K0UVI0_9AGAR</name>
<keyword evidence="3" id="KW-1185">Reference proteome</keyword>
<reference evidence="2" key="1">
    <citation type="journal article" date="2021" name="New Phytol.">
        <title>Evolutionary innovations through gain and loss of genes in the ectomycorrhizal Boletales.</title>
        <authorList>
            <person name="Wu G."/>
            <person name="Miyauchi S."/>
            <person name="Morin E."/>
            <person name="Kuo A."/>
            <person name="Drula E."/>
            <person name="Varga T."/>
            <person name="Kohler A."/>
            <person name="Feng B."/>
            <person name="Cao Y."/>
            <person name="Lipzen A."/>
            <person name="Daum C."/>
            <person name="Hundley H."/>
            <person name="Pangilinan J."/>
            <person name="Johnson J."/>
            <person name="Barry K."/>
            <person name="LaButti K."/>
            <person name="Ng V."/>
            <person name="Ahrendt S."/>
            <person name="Min B."/>
            <person name="Choi I.G."/>
            <person name="Park H."/>
            <person name="Plett J.M."/>
            <person name="Magnuson J."/>
            <person name="Spatafora J.W."/>
            <person name="Nagy L.G."/>
            <person name="Henrissat B."/>
            <person name="Grigoriev I.V."/>
            <person name="Yang Z.L."/>
            <person name="Xu J."/>
            <person name="Martin F.M."/>
        </authorList>
    </citation>
    <scope>NUCLEOTIDE SEQUENCE</scope>
    <source>
        <strain evidence="2">KKN 215</strain>
    </source>
</reference>
<feature type="region of interest" description="Disordered" evidence="1">
    <location>
        <begin position="105"/>
        <end position="162"/>
    </location>
</feature>
<evidence type="ECO:0000256" key="1">
    <source>
        <dbReference type="SAM" id="MobiDB-lite"/>
    </source>
</evidence>
<organism evidence="2 3">
    <name type="scientific">Cristinia sonorae</name>
    <dbReference type="NCBI Taxonomy" id="1940300"/>
    <lineage>
        <taxon>Eukaryota</taxon>
        <taxon>Fungi</taxon>
        <taxon>Dikarya</taxon>
        <taxon>Basidiomycota</taxon>
        <taxon>Agaricomycotina</taxon>
        <taxon>Agaricomycetes</taxon>
        <taxon>Agaricomycetidae</taxon>
        <taxon>Agaricales</taxon>
        <taxon>Pleurotineae</taxon>
        <taxon>Stephanosporaceae</taxon>
        <taxon>Cristinia</taxon>
    </lineage>
</organism>
<comment type="caution">
    <text evidence="2">The sequence shown here is derived from an EMBL/GenBank/DDBJ whole genome shotgun (WGS) entry which is preliminary data.</text>
</comment>
<proteinExistence type="predicted"/>